<proteinExistence type="predicted"/>
<gene>
    <name evidence="1" type="ORF">SUBVAR_06009</name>
</gene>
<dbReference type="STRING" id="411471.SUBVAR_06009"/>
<dbReference type="Pfam" id="PF13481">
    <property type="entry name" value="AAA_25"/>
    <property type="match status" value="1"/>
</dbReference>
<evidence type="ECO:0008006" key="3">
    <source>
        <dbReference type="Google" id="ProtNLM"/>
    </source>
</evidence>
<reference evidence="1" key="1">
    <citation type="submission" date="2009-12" db="EMBL/GenBank/DDBJ databases">
        <authorList>
            <person name="Weinstock G."/>
            <person name="Sodergren E."/>
            <person name="Clifton S."/>
            <person name="Fulton L."/>
            <person name="Fulton B."/>
            <person name="Courtney L."/>
            <person name="Fronick C."/>
            <person name="Harrison M."/>
            <person name="Strong C."/>
            <person name="Farmer C."/>
            <person name="Delahaunty K."/>
            <person name="Markovic C."/>
            <person name="Hall O."/>
            <person name="Minx P."/>
            <person name="Tomlinson C."/>
            <person name="Mitreva M."/>
            <person name="Nelson J."/>
            <person name="Hou S."/>
            <person name="Wollam A."/>
            <person name="Pepin K.H."/>
            <person name="Johnson M."/>
            <person name="Bhonagiri V."/>
            <person name="Nash W.E."/>
            <person name="Warren W."/>
            <person name="Chinwalla A."/>
            <person name="Mardis E.R."/>
            <person name="Wilson R.K."/>
        </authorList>
    </citation>
    <scope>NUCLEOTIDE SEQUENCE [LARGE SCALE GENOMIC DNA]</scope>
    <source>
        <strain evidence="1">DSM 15176</strain>
    </source>
</reference>
<dbReference type="eggNOG" id="COG3598">
    <property type="taxonomic scope" value="Bacteria"/>
</dbReference>
<keyword evidence="2" id="KW-1185">Reference proteome</keyword>
<dbReference type="EMBL" id="ACBY02000023">
    <property type="protein sequence ID" value="EFB76223.1"/>
    <property type="molecule type" value="Genomic_DNA"/>
</dbReference>
<accession>D1PNT8</accession>
<dbReference type="SUPFAM" id="SSF52540">
    <property type="entry name" value="P-loop containing nucleoside triphosphate hydrolases"/>
    <property type="match status" value="1"/>
</dbReference>
<organism evidence="1 2">
    <name type="scientific">Subdoligranulum variabile DSM 15176</name>
    <dbReference type="NCBI Taxonomy" id="411471"/>
    <lineage>
        <taxon>Bacteria</taxon>
        <taxon>Bacillati</taxon>
        <taxon>Bacillota</taxon>
        <taxon>Clostridia</taxon>
        <taxon>Eubacteriales</taxon>
        <taxon>Oscillospiraceae</taxon>
        <taxon>Subdoligranulum</taxon>
    </lineage>
</organism>
<dbReference type="Gene3D" id="3.40.50.300">
    <property type="entry name" value="P-loop containing nucleotide triphosphate hydrolases"/>
    <property type="match status" value="1"/>
</dbReference>
<name>D1PNT8_9FIRM</name>
<dbReference type="HOGENOM" id="CLU_039599_0_0_9"/>
<sequence length="344" mass="38500">MGETPGQERIRRTGLLFELHKGGTFVNEQEILCFADIQAEEVKWLWYPYIPYGKITILQGDPGCGKTMAVLSLAALLSKGESLPFEEAVREPINILYQTSEDGIADTIKPRLESAGANCTRIKIINEEKRALTFDDPRLEQSILQENARLLILDPLSAYIGPTVSMNQANEVRGAFRSLYAMAQRTRCAVLIVAHMNKMSGINALYRTSGSIDIAGAVRSILTVTRYQRSPTQRVLVPVKSNLAAAGPALLFELSDHVEWLRQLDEDAESLLNGCDSLSEAPTKQQQVEEELPRLLEKGPIPNQEIIQHFKSKGIQDRTVNLVKGRLNIRSVRKGDKWYWQLNA</sequence>
<dbReference type="AlphaFoldDB" id="D1PNT8"/>
<evidence type="ECO:0000313" key="2">
    <source>
        <dbReference type="Proteomes" id="UP000003438"/>
    </source>
</evidence>
<dbReference type="Proteomes" id="UP000003438">
    <property type="component" value="Unassembled WGS sequence"/>
</dbReference>
<comment type="caution">
    <text evidence="1">The sequence shown here is derived from an EMBL/GenBank/DDBJ whole genome shotgun (WGS) entry which is preliminary data.</text>
</comment>
<dbReference type="InterPro" id="IPR027417">
    <property type="entry name" value="P-loop_NTPase"/>
</dbReference>
<dbReference type="OrthoDB" id="9802530at2"/>
<protein>
    <recommendedName>
        <fullName evidence="3">AAA+ ATPase domain-containing protein</fullName>
    </recommendedName>
</protein>
<evidence type="ECO:0000313" key="1">
    <source>
        <dbReference type="EMBL" id="EFB76223.1"/>
    </source>
</evidence>